<dbReference type="AlphaFoldDB" id="A0A0E0KCW9"/>
<dbReference type="EnsemblPlants" id="OPUNC03G14500.1">
    <property type="protein sequence ID" value="OPUNC03G14500.1"/>
    <property type="gene ID" value="OPUNC03G14500"/>
</dbReference>
<dbReference type="HOGENOM" id="CLU_158261_0_0_1"/>
<reference evidence="1" key="2">
    <citation type="submission" date="2018-05" db="EMBL/GenBank/DDBJ databases">
        <title>OpunRS2 (Oryza punctata Reference Sequence Version 2).</title>
        <authorList>
            <person name="Zhang J."/>
            <person name="Kudrna D."/>
            <person name="Lee S."/>
            <person name="Talag J."/>
            <person name="Welchert J."/>
            <person name="Wing R.A."/>
        </authorList>
    </citation>
    <scope>NUCLEOTIDE SEQUENCE [LARGE SCALE GENOMIC DNA]</scope>
</reference>
<protein>
    <recommendedName>
        <fullName evidence="3">PB1 domain-containing protein</fullName>
    </recommendedName>
</protein>
<evidence type="ECO:0000313" key="1">
    <source>
        <dbReference type="EnsemblPlants" id="OPUNC03G14500.1"/>
    </source>
</evidence>
<organism evidence="1">
    <name type="scientific">Oryza punctata</name>
    <name type="common">Red rice</name>
    <dbReference type="NCBI Taxonomy" id="4537"/>
    <lineage>
        <taxon>Eukaryota</taxon>
        <taxon>Viridiplantae</taxon>
        <taxon>Streptophyta</taxon>
        <taxon>Embryophyta</taxon>
        <taxon>Tracheophyta</taxon>
        <taxon>Spermatophyta</taxon>
        <taxon>Magnoliopsida</taxon>
        <taxon>Liliopsida</taxon>
        <taxon>Poales</taxon>
        <taxon>Poaceae</taxon>
        <taxon>BOP clade</taxon>
        <taxon>Oryzoideae</taxon>
        <taxon>Oryzeae</taxon>
        <taxon>Oryzinae</taxon>
        <taxon>Oryza</taxon>
    </lineage>
</organism>
<dbReference type="OMA" id="YMTLWRS"/>
<keyword evidence="2" id="KW-1185">Reference proteome</keyword>
<proteinExistence type="predicted"/>
<dbReference type="Proteomes" id="UP000026962">
    <property type="component" value="Chromosome 3"/>
</dbReference>
<evidence type="ECO:0008006" key="3">
    <source>
        <dbReference type="Google" id="ProtNLM"/>
    </source>
</evidence>
<evidence type="ECO:0000313" key="2">
    <source>
        <dbReference type="Proteomes" id="UP000026962"/>
    </source>
</evidence>
<accession>A0A0E0KCW9</accession>
<name>A0A0E0KCW9_ORYPU</name>
<dbReference type="Gramene" id="OPUNC03G14500.1">
    <property type="protein sequence ID" value="OPUNC03G14500.1"/>
    <property type="gene ID" value="OPUNC03G14500"/>
</dbReference>
<sequence length="132" mass="15257">MEEILQMEEIFMEEANRTIHSELKLVVSVGSFFSLPDGGPKTYVQGKTLSTHVDMHNFGLLELVNFISEHFMWGSKQYMTLWRSLDGDSVEIKSDEEMLDWFQLNLEKGVICIDAKIIDFDCPLQFSPTKCR</sequence>
<reference evidence="1" key="1">
    <citation type="submission" date="2015-04" db="UniProtKB">
        <authorList>
            <consortium name="EnsemblPlants"/>
        </authorList>
    </citation>
    <scope>IDENTIFICATION</scope>
</reference>